<name>A0A813DJK2_POLGL</name>
<evidence type="ECO:0000313" key="2">
    <source>
        <dbReference type="EMBL" id="CAE8586393.1"/>
    </source>
</evidence>
<feature type="region of interest" description="Disordered" evidence="1">
    <location>
        <begin position="362"/>
        <end position="395"/>
    </location>
</feature>
<feature type="region of interest" description="Disordered" evidence="1">
    <location>
        <begin position="409"/>
        <end position="445"/>
    </location>
</feature>
<feature type="region of interest" description="Disordered" evidence="1">
    <location>
        <begin position="319"/>
        <end position="338"/>
    </location>
</feature>
<comment type="caution">
    <text evidence="2">The sequence shown here is derived from an EMBL/GenBank/DDBJ whole genome shotgun (WGS) entry which is preliminary data.</text>
</comment>
<dbReference type="Proteomes" id="UP000654075">
    <property type="component" value="Unassembled WGS sequence"/>
</dbReference>
<keyword evidence="3" id="KW-1185">Reference proteome</keyword>
<dbReference type="AlphaFoldDB" id="A0A813DJK2"/>
<gene>
    <name evidence="2" type="ORF">PGLA1383_LOCUS5267</name>
</gene>
<feature type="compositionally biased region" description="Polar residues" evidence="1">
    <location>
        <begin position="409"/>
        <end position="419"/>
    </location>
</feature>
<dbReference type="EMBL" id="CAJNNV010002037">
    <property type="protein sequence ID" value="CAE8586393.1"/>
    <property type="molecule type" value="Genomic_DNA"/>
</dbReference>
<reference evidence="2" key="1">
    <citation type="submission" date="2021-02" db="EMBL/GenBank/DDBJ databases">
        <authorList>
            <person name="Dougan E. K."/>
            <person name="Rhodes N."/>
            <person name="Thang M."/>
            <person name="Chan C."/>
        </authorList>
    </citation>
    <scope>NUCLEOTIDE SEQUENCE</scope>
</reference>
<proteinExistence type="predicted"/>
<evidence type="ECO:0000256" key="1">
    <source>
        <dbReference type="SAM" id="MobiDB-lite"/>
    </source>
</evidence>
<organism evidence="2 3">
    <name type="scientific">Polarella glacialis</name>
    <name type="common">Dinoflagellate</name>
    <dbReference type="NCBI Taxonomy" id="89957"/>
    <lineage>
        <taxon>Eukaryota</taxon>
        <taxon>Sar</taxon>
        <taxon>Alveolata</taxon>
        <taxon>Dinophyceae</taxon>
        <taxon>Suessiales</taxon>
        <taxon>Suessiaceae</taxon>
        <taxon>Polarella</taxon>
    </lineage>
</organism>
<evidence type="ECO:0000313" key="3">
    <source>
        <dbReference type="Proteomes" id="UP000654075"/>
    </source>
</evidence>
<accession>A0A813DJK2</accession>
<sequence length="461" mass="49520">MRSCCCNAKQGFAASVAGVPTPLNTLEEQQRQQQQLSCFVPTPFPPTPAVALCLVDASVQAGTLAQLAAVASQTFPAVTHSTPAQTEHIQTVAIECQTAAAAPVVADRNEAEVQTDNNTNNNNRRLVVEAEVQTDGPVQLVPSCLQMATQTDEEPSASPTNCCVEGEVPVTQDWTAGRAPASCTDALVQTEAQPPSESDSEIAQLRLQVEDLKQRHVKQASSSAKREQQLRLDASVAAAEGCAEERRENQHQTEVLAQQYAQVEILEACLKRAKEQIGAQESALKGLEQLNAKCSQEQALNIRQKRLLEDAKKQLEQQTQELTQLRSTSRAAATEEPSREELLKLLGFAEEDTRALRAELRDLKTKPQAPGRPTQAVPPPHSQERSSSQPPPSSALLRRALAKEGSLLPSVQHSRTNSLPPVCAVPSSLEAPSPTPWGPGPGSVGRALKARINTLADIGRG</sequence>
<protein>
    <submittedName>
        <fullName evidence="2">Uncharacterized protein</fullName>
    </submittedName>
</protein>